<organism evidence="2 3">
    <name type="scientific">Allonocardiopsis opalescens</name>
    <dbReference type="NCBI Taxonomy" id="1144618"/>
    <lineage>
        <taxon>Bacteria</taxon>
        <taxon>Bacillati</taxon>
        <taxon>Actinomycetota</taxon>
        <taxon>Actinomycetes</taxon>
        <taxon>Streptosporangiales</taxon>
        <taxon>Allonocardiopsis</taxon>
    </lineage>
</organism>
<protein>
    <recommendedName>
        <fullName evidence="4">DUF3592 domain-containing protein</fullName>
    </recommendedName>
</protein>
<evidence type="ECO:0000256" key="1">
    <source>
        <dbReference type="SAM" id="Phobius"/>
    </source>
</evidence>
<comment type="caution">
    <text evidence="2">The sequence shown here is derived from an EMBL/GenBank/DDBJ whole genome shotgun (WGS) entry which is preliminary data.</text>
</comment>
<evidence type="ECO:0008006" key="4">
    <source>
        <dbReference type="Google" id="ProtNLM"/>
    </source>
</evidence>
<evidence type="ECO:0000313" key="3">
    <source>
        <dbReference type="Proteomes" id="UP000237846"/>
    </source>
</evidence>
<reference evidence="2 3" key="1">
    <citation type="submission" date="2018-03" db="EMBL/GenBank/DDBJ databases">
        <title>Genomic Encyclopedia of Archaeal and Bacterial Type Strains, Phase II (KMG-II): from individual species to whole genera.</title>
        <authorList>
            <person name="Goeker M."/>
        </authorList>
    </citation>
    <scope>NUCLEOTIDE SEQUENCE [LARGE SCALE GENOMIC DNA]</scope>
    <source>
        <strain evidence="2 3">DSM 45601</strain>
    </source>
</reference>
<accession>A0A2T0PVF7</accession>
<sequence length="165" mass="18559">MRVLYLIVSATRLVFIVGIFPVFLLICVNEFVRPFTETRVIGAVFCGAVAFILWQEMLVGAPVNRYIERRQVPSTAEVVDVRLVNNGRNRYTLSYIDLAGAQRTRKVRYPTLLRVGQTVPIFLEPNRPDFVKVVRPKPTAIGWTLWLLAPIGFTTATVLLLASGP</sequence>
<keyword evidence="3" id="KW-1185">Reference proteome</keyword>
<proteinExistence type="predicted"/>
<gene>
    <name evidence="2" type="ORF">CLV72_109120</name>
</gene>
<feature type="transmembrane region" description="Helical" evidence="1">
    <location>
        <begin position="6"/>
        <end position="28"/>
    </location>
</feature>
<evidence type="ECO:0000313" key="2">
    <source>
        <dbReference type="EMBL" id="PRX95511.1"/>
    </source>
</evidence>
<feature type="transmembrane region" description="Helical" evidence="1">
    <location>
        <begin position="140"/>
        <end position="162"/>
    </location>
</feature>
<dbReference type="EMBL" id="PVZC01000009">
    <property type="protein sequence ID" value="PRX95511.1"/>
    <property type="molecule type" value="Genomic_DNA"/>
</dbReference>
<feature type="transmembrane region" description="Helical" evidence="1">
    <location>
        <begin position="40"/>
        <end position="61"/>
    </location>
</feature>
<keyword evidence="1" id="KW-0472">Membrane</keyword>
<dbReference type="AlphaFoldDB" id="A0A2T0PVF7"/>
<dbReference type="Proteomes" id="UP000237846">
    <property type="component" value="Unassembled WGS sequence"/>
</dbReference>
<keyword evidence="1" id="KW-1133">Transmembrane helix</keyword>
<name>A0A2T0PVF7_9ACTN</name>
<keyword evidence="1" id="KW-0812">Transmembrane</keyword>
<dbReference type="RefSeq" id="WP_106251632.1">
    <property type="nucleotide sequence ID" value="NZ_PVZC01000009.1"/>
</dbReference>